<evidence type="ECO:0000313" key="3">
    <source>
        <dbReference type="Proteomes" id="UP000001933"/>
    </source>
</evidence>
<gene>
    <name evidence="2" type="ORF">SYN_03099</name>
</gene>
<evidence type="ECO:0000313" key="2">
    <source>
        <dbReference type="EMBL" id="ABC77979.1"/>
    </source>
</evidence>
<dbReference type="InParanoid" id="Q2LV65"/>
<protein>
    <submittedName>
        <fullName evidence="2">Hypothetical membrane protein</fullName>
    </submittedName>
</protein>
<dbReference type="AlphaFoldDB" id="Q2LV65"/>
<feature type="region of interest" description="Disordered" evidence="1">
    <location>
        <begin position="51"/>
        <end position="79"/>
    </location>
</feature>
<organism evidence="2 3">
    <name type="scientific">Syntrophus aciditrophicus (strain SB)</name>
    <dbReference type="NCBI Taxonomy" id="56780"/>
    <lineage>
        <taxon>Bacteria</taxon>
        <taxon>Pseudomonadati</taxon>
        <taxon>Thermodesulfobacteriota</taxon>
        <taxon>Syntrophia</taxon>
        <taxon>Syntrophales</taxon>
        <taxon>Syntrophaceae</taxon>
        <taxon>Syntrophus</taxon>
    </lineage>
</organism>
<reference evidence="2 3" key="1">
    <citation type="journal article" date="2007" name="Proc. Natl. Acad. Sci. U.S.A.">
        <title>The genome of Syntrophus aciditrophicus: life at the thermodynamic limit of microbial growth.</title>
        <authorList>
            <person name="McInerney M.J."/>
            <person name="Rohlin L."/>
            <person name="Mouttaki H."/>
            <person name="Kim U."/>
            <person name="Krupp R.S."/>
            <person name="Rios-Hernandez L."/>
            <person name="Sieber J."/>
            <person name="Struchtemeyer C.G."/>
            <person name="Bhattacharyya A."/>
            <person name="Campbell J.W."/>
            <person name="Gunsalus R.P."/>
        </authorList>
    </citation>
    <scope>NUCLEOTIDE SEQUENCE [LARGE SCALE GENOMIC DNA]</scope>
    <source>
        <strain evidence="2 3">SB</strain>
    </source>
</reference>
<accession>Q2LV65</accession>
<dbReference type="Proteomes" id="UP000001933">
    <property type="component" value="Chromosome"/>
</dbReference>
<proteinExistence type="predicted"/>
<keyword evidence="3" id="KW-1185">Reference proteome</keyword>
<evidence type="ECO:0000256" key="1">
    <source>
        <dbReference type="SAM" id="MobiDB-lite"/>
    </source>
</evidence>
<dbReference type="EMBL" id="CP000252">
    <property type="protein sequence ID" value="ABC77979.1"/>
    <property type="molecule type" value="Genomic_DNA"/>
</dbReference>
<dbReference type="STRING" id="56780.SYN_03099"/>
<name>Q2LV65_SYNAS</name>
<feature type="compositionally biased region" description="Basic and acidic residues" evidence="1">
    <location>
        <begin position="57"/>
        <end position="70"/>
    </location>
</feature>
<dbReference type="KEGG" id="sat:SYN_03099"/>
<sequence>MPTTLWHGKCHDKIKEVKTKIDRRHGIMKKLTTLFITALMVTGLTTSAFAVGPAGNERGRDDRESYRSETVRGGFQGRYERGRNVHHGRHVYNRAQHSGYGRGWGHHDRYGHGWGNHGGFGHGWGR</sequence>
<dbReference type="HOGENOM" id="CLU_1980473_0_0_7"/>